<evidence type="ECO:0000256" key="2">
    <source>
        <dbReference type="ARBA" id="ARBA00008016"/>
    </source>
</evidence>
<dbReference type="NCBIfam" id="TIGR00611">
    <property type="entry name" value="recf"/>
    <property type="match status" value="1"/>
</dbReference>
<dbReference type="InterPro" id="IPR003395">
    <property type="entry name" value="RecF/RecN/SMC_N"/>
</dbReference>
<dbReference type="InterPro" id="IPR027417">
    <property type="entry name" value="P-loop_NTPase"/>
</dbReference>
<evidence type="ECO:0000256" key="3">
    <source>
        <dbReference type="ARBA" id="ARBA00020170"/>
    </source>
</evidence>
<gene>
    <name evidence="9" type="primary">recF</name>
    <name evidence="12" type="ORF">M23134_03685</name>
</gene>
<keyword evidence="9 10" id="KW-0227">DNA damage</keyword>
<dbReference type="RefSeq" id="WP_002703713.1">
    <property type="nucleotide sequence ID" value="NZ_AAWS01000057.1"/>
</dbReference>
<feature type="binding site" evidence="9">
    <location>
        <begin position="30"/>
        <end position="37"/>
    </location>
    <ligand>
        <name>ATP</name>
        <dbReference type="ChEBI" id="CHEBI:30616"/>
    </ligand>
</feature>
<evidence type="ECO:0000256" key="8">
    <source>
        <dbReference type="ARBA" id="ARBA00023125"/>
    </source>
</evidence>
<dbReference type="GO" id="GO:0000731">
    <property type="term" value="P:DNA synthesis involved in DNA repair"/>
    <property type="evidence" value="ECO:0007669"/>
    <property type="project" value="TreeGrafter"/>
</dbReference>
<evidence type="ECO:0000256" key="4">
    <source>
        <dbReference type="ARBA" id="ARBA00022490"/>
    </source>
</evidence>
<evidence type="ECO:0000256" key="6">
    <source>
        <dbReference type="ARBA" id="ARBA00022741"/>
    </source>
</evidence>
<evidence type="ECO:0000256" key="9">
    <source>
        <dbReference type="HAMAP-Rule" id="MF_00365"/>
    </source>
</evidence>
<keyword evidence="8 9" id="KW-0238">DNA-binding</keyword>
<comment type="similarity">
    <text evidence="2 9 10">Belongs to the RecF family.</text>
</comment>
<dbReference type="Gene3D" id="1.20.1050.90">
    <property type="entry name" value="RecF/RecN/SMC, N-terminal domain"/>
    <property type="match status" value="1"/>
</dbReference>
<dbReference type="AlphaFoldDB" id="A1ZX97"/>
<dbReference type="InterPro" id="IPR018078">
    <property type="entry name" value="DNA-binding_RecF_CS"/>
</dbReference>
<name>A1ZX97_MICM2</name>
<keyword evidence="9 10" id="KW-0234">DNA repair</keyword>
<protein>
    <recommendedName>
        <fullName evidence="3 9">DNA replication and repair protein RecF</fullName>
    </recommendedName>
</protein>
<dbReference type="GO" id="GO:0009432">
    <property type="term" value="P:SOS response"/>
    <property type="evidence" value="ECO:0007669"/>
    <property type="project" value="UniProtKB-UniRule"/>
</dbReference>
<dbReference type="PANTHER" id="PTHR32182">
    <property type="entry name" value="DNA REPLICATION AND REPAIR PROTEIN RECF"/>
    <property type="match status" value="1"/>
</dbReference>
<keyword evidence="13" id="KW-1185">Reference proteome</keyword>
<dbReference type="PROSITE" id="PS00618">
    <property type="entry name" value="RECF_2"/>
    <property type="match status" value="1"/>
</dbReference>
<evidence type="ECO:0000256" key="7">
    <source>
        <dbReference type="ARBA" id="ARBA00022840"/>
    </source>
</evidence>
<dbReference type="Gene3D" id="3.40.50.300">
    <property type="entry name" value="P-loop containing nucleotide triphosphate hydrolases"/>
    <property type="match status" value="1"/>
</dbReference>
<evidence type="ECO:0000256" key="5">
    <source>
        <dbReference type="ARBA" id="ARBA00022705"/>
    </source>
</evidence>
<sequence length="372" mass="43434">MFLEKINLLNFKNYEMLDLDFSSSVNCIVGDNGSGKTNLLDAIHYLSMSKGAFGGGNTQHVLHKEDFFMVKGVFQAKDLDYEVTCGYKKGQAKVFKVNQKQYDKISDHIGRFPVVLIAPNDTDTITEGSELRRKFFDSIISQLDKNYLINLIQYTHHLKQRNSLLKQFAERNFVDRSLIDTYNHKLIALGKAVCDKRQEFITEFAPIFREHYQELTENKEITELVYQSQFLEEHYADDFRQALPDDLRLQRTTRGIHKDDYDFLIDDHLLRKFGSQGQQKSYVIALKLAHFDIIKNYTFMKPILLLDDIFDKLDDKRMDKLMRKVAAHAFGQIFITDARPERTQAVFEHIDVEKRIFTIDKGEVVDVMEDLN</sequence>
<keyword evidence="7 9" id="KW-0067">ATP-binding</keyword>
<dbReference type="GO" id="GO:0003697">
    <property type="term" value="F:single-stranded DNA binding"/>
    <property type="evidence" value="ECO:0007669"/>
    <property type="project" value="UniProtKB-UniRule"/>
</dbReference>
<proteinExistence type="inferred from homology"/>
<organism evidence="12 13">
    <name type="scientific">Microscilla marina ATCC 23134</name>
    <dbReference type="NCBI Taxonomy" id="313606"/>
    <lineage>
        <taxon>Bacteria</taxon>
        <taxon>Pseudomonadati</taxon>
        <taxon>Bacteroidota</taxon>
        <taxon>Cytophagia</taxon>
        <taxon>Cytophagales</taxon>
        <taxon>Microscillaceae</taxon>
        <taxon>Microscilla</taxon>
    </lineage>
</organism>
<dbReference type="HAMAP" id="MF_00365">
    <property type="entry name" value="RecF"/>
    <property type="match status" value="1"/>
</dbReference>
<dbReference type="InterPro" id="IPR042174">
    <property type="entry name" value="RecF_2"/>
</dbReference>
<comment type="subcellular location">
    <subcellularLocation>
        <location evidence="1 9 10">Cytoplasm</location>
    </subcellularLocation>
</comment>
<keyword evidence="9 10" id="KW-0742">SOS response</keyword>
<evidence type="ECO:0000313" key="13">
    <source>
        <dbReference type="Proteomes" id="UP000004095"/>
    </source>
</evidence>
<dbReference type="GO" id="GO:0005737">
    <property type="term" value="C:cytoplasm"/>
    <property type="evidence" value="ECO:0007669"/>
    <property type="project" value="UniProtKB-SubCell"/>
</dbReference>
<dbReference type="eggNOG" id="COG1195">
    <property type="taxonomic scope" value="Bacteria"/>
</dbReference>
<evidence type="ECO:0000313" key="12">
    <source>
        <dbReference type="EMBL" id="EAY24971.1"/>
    </source>
</evidence>
<comment type="function">
    <text evidence="9 10">The RecF protein is involved in DNA metabolism; it is required for DNA replication and normal SOS inducibility. RecF binds preferentially to single-stranded, linear DNA. It also seems to bind ATP.</text>
</comment>
<evidence type="ECO:0000256" key="1">
    <source>
        <dbReference type="ARBA" id="ARBA00004496"/>
    </source>
</evidence>
<dbReference type="GO" id="GO:0005524">
    <property type="term" value="F:ATP binding"/>
    <property type="evidence" value="ECO:0007669"/>
    <property type="project" value="UniProtKB-UniRule"/>
</dbReference>
<reference evidence="12 13" key="1">
    <citation type="submission" date="2007-01" db="EMBL/GenBank/DDBJ databases">
        <authorList>
            <person name="Haygood M."/>
            <person name="Podell S."/>
            <person name="Anderson C."/>
            <person name="Hopkinson B."/>
            <person name="Roe K."/>
            <person name="Barbeau K."/>
            <person name="Gaasterland T."/>
            <person name="Ferriera S."/>
            <person name="Johnson J."/>
            <person name="Kravitz S."/>
            <person name="Beeson K."/>
            <person name="Sutton G."/>
            <person name="Rogers Y.-H."/>
            <person name="Friedman R."/>
            <person name="Frazier M."/>
            <person name="Venter J.C."/>
        </authorList>
    </citation>
    <scope>NUCLEOTIDE SEQUENCE [LARGE SCALE GENOMIC DNA]</scope>
    <source>
        <strain evidence="12 13">ATCC 23134</strain>
    </source>
</reference>
<accession>A1ZX97</accession>
<dbReference type="InterPro" id="IPR001238">
    <property type="entry name" value="DNA-binding_RecF"/>
</dbReference>
<evidence type="ECO:0000259" key="11">
    <source>
        <dbReference type="Pfam" id="PF02463"/>
    </source>
</evidence>
<dbReference type="OrthoDB" id="9803889at2"/>
<dbReference type="PANTHER" id="PTHR32182:SF0">
    <property type="entry name" value="DNA REPLICATION AND REPAIR PROTEIN RECF"/>
    <property type="match status" value="1"/>
</dbReference>
<evidence type="ECO:0000256" key="10">
    <source>
        <dbReference type="RuleBase" id="RU000578"/>
    </source>
</evidence>
<dbReference type="GO" id="GO:0006260">
    <property type="term" value="P:DNA replication"/>
    <property type="evidence" value="ECO:0007669"/>
    <property type="project" value="UniProtKB-UniRule"/>
</dbReference>
<dbReference type="GO" id="GO:0006302">
    <property type="term" value="P:double-strand break repair"/>
    <property type="evidence" value="ECO:0007669"/>
    <property type="project" value="TreeGrafter"/>
</dbReference>
<dbReference type="EMBL" id="AAWS01000057">
    <property type="protein sequence ID" value="EAY24971.1"/>
    <property type="molecule type" value="Genomic_DNA"/>
</dbReference>
<dbReference type="Proteomes" id="UP000004095">
    <property type="component" value="Unassembled WGS sequence"/>
</dbReference>
<dbReference type="SUPFAM" id="SSF52540">
    <property type="entry name" value="P-loop containing nucleoside triphosphate hydrolases"/>
    <property type="match status" value="1"/>
</dbReference>
<keyword evidence="4 9" id="KW-0963">Cytoplasm</keyword>
<keyword evidence="5 9" id="KW-0235">DNA replication</keyword>
<keyword evidence="6 9" id="KW-0547">Nucleotide-binding</keyword>
<dbReference type="Pfam" id="PF02463">
    <property type="entry name" value="SMC_N"/>
    <property type="match status" value="1"/>
</dbReference>
<feature type="domain" description="RecF/RecN/SMC N-terminal" evidence="11">
    <location>
        <begin position="2"/>
        <end position="350"/>
    </location>
</feature>
<comment type="caution">
    <text evidence="12">The sequence shown here is derived from an EMBL/GenBank/DDBJ whole genome shotgun (WGS) entry which is preliminary data.</text>
</comment>